<dbReference type="SMART" id="SM00086">
    <property type="entry name" value="PAC"/>
    <property type="match status" value="1"/>
</dbReference>
<dbReference type="SUPFAM" id="SSF55785">
    <property type="entry name" value="PYP-like sensor domain (PAS domain)"/>
    <property type="match status" value="1"/>
</dbReference>
<dbReference type="SUPFAM" id="SSF55874">
    <property type="entry name" value="ATPase domain of HSP90 chaperone/DNA topoisomerase II/histidine kinase"/>
    <property type="match status" value="1"/>
</dbReference>
<comment type="catalytic activity">
    <reaction evidence="1">
        <text>ATP + protein L-histidine = ADP + protein N-phospho-L-histidine.</text>
        <dbReference type="EC" id="2.7.13.3"/>
    </reaction>
</comment>
<dbReference type="InterPro" id="IPR000700">
    <property type="entry name" value="PAS-assoc_C"/>
</dbReference>
<dbReference type="RefSeq" id="WP_189091125.1">
    <property type="nucleotide sequence ID" value="NZ_BMQL01000015.1"/>
</dbReference>
<dbReference type="SUPFAM" id="SSF47384">
    <property type="entry name" value="Homodimeric domain of signal transducing histidine kinase"/>
    <property type="match status" value="1"/>
</dbReference>
<evidence type="ECO:0000256" key="1">
    <source>
        <dbReference type="ARBA" id="ARBA00000085"/>
    </source>
</evidence>
<keyword evidence="7" id="KW-0175">Coiled coil</keyword>
<dbReference type="SMART" id="SM00388">
    <property type="entry name" value="HisKA"/>
    <property type="match status" value="1"/>
</dbReference>
<dbReference type="InterPro" id="IPR036097">
    <property type="entry name" value="HisK_dim/P_sf"/>
</dbReference>
<evidence type="ECO:0000259" key="8">
    <source>
        <dbReference type="PROSITE" id="PS50109"/>
    </source>
</evidence>
<dbReference type="PRINTS" id="PR00344">
    <property type="entry name" value="BCTRLSENSOR"/>
</dbReference>
<dbReference type="InterPro" id="IPR003594">
    <property type="entry name" value="HATPase_dom"/>
</dbReference>
<dbReference type="InterPro" id="IPR003661">
    <property type="entry name" value="HisK_dim/P_dom"/>
</dbReference>
<dbReference type="Gene3D" id="3.30.450.20">
    <property type="entry name" value="PAS domain"/>
    <property type="match status" value="1"/>
</dbReference>
<dbReference type="PROSITE" id="PS50113">
    <property type="entry name" value="PAC"/>
    <property type="match status" value="1"/>
</dbReference>
<dbReference type="PROSITE" id="PS50109">
    <property type="entry name" value="HIS_KIN"/>
    <property type="match status" value="1"/>
</dbReference>
<evidence type="ECO:0000256" key="5">
    <source>
        <dbReference type="ARBA" id="ARBA00022777"/>
    </source>
</evidence>
<dbReference type="GO" id="GO:0007234">
    <property type="term" value="P:osmosensory signaling via phosphorelay pathway"/>
    <property type="evidence" value="ECO:0007669"/>
    <property type="project" value="TreeGrafter"/>
</dbReference>
<dbReference type="FunFam" id="3.30.565.10:FF:000006">
    <property type="entry name" value="Sensor histidine kinase WalK"/>
    <property type="match status" value="1"/>
</dbReference>
<protein>
    <recommendedName>
        <fullName evidence="2">histidine kinase</fullName>
        <ecNumber evidence="2">2.7.13.3</ecNumber>
    </recommendedName>
</protein>
<keyword evidence="6" id="KW-0472">Membrane</keyword>
<accession>A0A918F6J0</accession>
<dbReference type="EMBL" id="BMQL01000015">
    <property type="protein sequence ID" value="GGR13364.1"/>
    <property type="molecule type" value="Genomic_DNA"/>
</dbReference>
<comment type="caution">
    <text evidence="11">The sequence shown here is derived from an EMBL/GenBank/DDBJ whole genome shotgun (WGS) entry which is preliminary data.</text>
</comment>
<dbReference type="Pfam" id="PF00512">
    <property type="entry name" value="HisKA"/>
    <property type="match status" value="1"/>
</dbReference>
<dbReference type="SUPFAM" id="SSF55781">
    <property type="entry name" value="GAF domain-like"/>
    <property type="match status" value="2"/>
</dbReference>
<evidence type="ECO:0000259" key="9">
    <source>
        <dbReference type="PROSITE" id="PS50112"/>
    </source>
</evidence>
<dbReference type="GO" id="GO:0030295">
    <property type="term" value="F:protein kinase activator activity"/>
    <property type="evidence" value="ECO:0007669"/>
    <property type="project" value="TreeGrafter"/>
</dbReference>
<dbReference type="InterPro" id="IPR036890">
    <property type="entry name" value="HATPase_C_sf"/>
</dbReference>
<keyword evidence="12" id="KW-1185">Reference proteome</keyword>
<keyword evidence="4" id="KW-0808">Transferase</keyword>
<dbReference type="Gene3D" id="1.10.287.130">
    <property type="match status" value="1"/>
</dbReference>
<name>A0A918F6J0_9DEIO</name>
<evidence type="ECO:0000256" key="7">
    <source>
        <dbReference type="SAM" id="Coils"/>
    </source>
</evidence>
<feature type="domain" description="PAC" evidence="10">
    <location>
        <begin position="390"/>
        <end position="442"/>
    </location>
</feature>
<dbReference type="Gene3D" id="3.30.565.10">
    <property type="entry name" value="Histidine kinase-like ATPase, C-terminal domain"/>
    <property type="match status" value="1"/>
</dbReference>
<evidence type="ECO:0000313" key="12">
    <source>
        <dbReference type="Proteomes" id="UP000603865"/>
    </source>
</evidence>
<dbReference type="GO" id="GO:0000155">
    <property type="term" value="F:phosphorelay sensor kinase activity"/>
    <property type="evidence" value="ECO:0007669"/>
    <property type="project" value="InterPro"/>
</dbReference>
<feature type="domain" description="PAS" evidence="9">
    <location>
        <begin position="317"/>
        <end position="387"/>
    </location>
</feature>
<dbReference type="InterPro" id="IPR003018">
    <property type="entry name" value="GAF"/>
</dbReference>
<dbReference type="PANTHER" id="PTHR42878:SF15">
    <property type="entry name" value="BACTERIOPHYTOCHROME"/>
    <property type="match status" value="1"/>
</dbReference>
<feature type="domain" description="Histidine kinase" evidence="8">
    <location>
        <begin position="471"/>
        <end position="684"/>
    </location>
</feature>
<dbReference type="InterPro" id="IPR029016">
    <property type="entry name" value="GAF-like_dom_sf"/>
</dbReference>
<dbReference type="AlphaFoldDB" id="A0A918F6J0"/>
<evidence type="ECO:0000313" key="11">
    <source>
        <dbReference type="EMBL" id="GGR13364.1"/>
    </source>
</evidence>
<dbReference type="NCBIfam" id="TIGR00229">
    <property type="entry name" value="sensory_box"/>
    <property type="match status" value="1"/>
</dbReference>
<dbReference type="InterPro" id="IPR001610">
    <property type="entry name" value="PAC"/>
</dbReference>
<feature type="coiled-coil region" evidence="7">
    <location>
        <begin position="433"/>
        <end position="464"/>
    </location>
</feature>
<dbReference type="Pfam" id="PF08447">
    <property type="entry name" value="PAS_3"/>
    <property type="match status" value="1"/>
</dbReference>
<dbReference type="InterPro" id="IPR035965">
    <property type="entry name" value="PAS-like_dom_sf"/>
</dbReference>
<dbReference type="InterPro" id="IPR005467">
    <property type="entry name" value="His_kinase_dom"/>
</dbReference>
<dbReference type="CDD" id="cd00130">
    <property type="entry name" value="PAS"/>
    <property type="match status" value="1"/>
</dbReference>
<dbReference type="Pfam" id="PF13185">
    <property type="entry name" value="GAF_2"/>
    <property type="match status" value="2"/>
</dbReference>
<dbReference type="SMART" id="SM00065">
    <property type="entry name" value="GAF"/>
    <property type="match status" value="2"/>
</dbReference>
<dbReference type="FunFam" id="3.30.450.20:FF:000099">
    <property type="entry name" value="Sensory box sensor histidine kinase"/>
    <property type="match status" value="1"/>
</dbReference>
<sequence length="684" mass="74736">MTGDALAAHRTQALADVTSRLIAVKAPADVGRAVMQAGRHAAGAFGATVYVLDGSGQQLDLLISSGYGPVSTQWSRLDLARSLPVTDSVRRAEALFLDQQTYLRQYPDLPRQAATCSTAVLPLRAGARTLGVLGFSFDRDHPFPEDERTFLLTLANQCAIALERAQAMEAAERAARQATLLARASERLDSEHDPDAVLRQLVALVVPELAETCTVAVRRGDTLVEAATSRPVDASGVLAAVFHSGEARLVGDAAAQGPDQQLVVPLLARGQTLGVLSLTPAAVGRFTEGDLTFAQELARRAALALDNAALLQAARASEERYQALTEATRQYVWTNSPEGEMRGEQPGWAALTGQTPQEYQGYGWSARLHADDRDHAVRAWQEAVRERRPYEVEQRVQVQDGSYRHFLARGVPLLSSSGDIREWVGLHTDVTELRTAEAQLRAWNEALEAQVRERTGALQAANAELDAFNYSVSHDLRTPVRHMLGFAGLLRRSAQTRLDDREQRLLVQVESAATHMNALIDGLLAFARLSREPLHRAAVDLNAVVDEVRATLEPDIGERQVAWQVEPLPAVFGDRQLLKFALTNLLSNALKYSARREIAHIEVAGERRGDEVVLWVRDDGVGFDPAYADRLFGVFQRLHSVRDFEGVGVGLANVQRIAVRHGGRVWAQGQVDAGATFFMTLPAP</sequence>
<evidence type="ECO:0000256" key="6">
    <source>
        <dbReference type="ARBA" id="ARBA00023136"/>
    </source>
</evidence>
<dbReference type="Gene3D" id="3.30.450.40">
    <property type="match status" value="2"/>
</dbReference>
<dbReference type="InterPro" id="IPR013655">
    <property type="entry name" value="PAS_fold_3"/>
</dbReference>
<dbReference type="GO" id="GO:0016020">
    <property type="term" value="C:membrane"/>
    <property type="evidence" value="ECO:0007669"/>
    <property type="project" value="UniProtKB-SubCell"/>
</dbReference>
<dbReference type="EC" id="2.7.13.3" evidence="2"/>
<gene>
    <name evidence="11" type="ORF">GCM10008957_27900</name>
</gene>
<dbReference type="Pfam" id="PF02518">
    <property type="entry name" value="HATPase_c"/>
    <property type="match status" value="1"/>
</dbReference>
<dbReference type="InterPro" id="IPR050351">
    <property type="entry name" value="BphY/WalK/GraS-like"/>
</dbReference>
<reference evidence="11" key="2">
    <citation type="submission" date="2020-09" db="EMBL/GenBank/DDBJ databases">
        <authorList>
            <person name="Sun Q."/>
            <person name="Ohkuma M."/>
        </authorList>
    </citation>
    <scope>NUCLEOTIDE SEQUENCE</scope>
    <source>
        <strain evidence="11">JCM 31311</strain>
    </source>
</reference>
<organism evidence="11 12">
    <name type="scientific">Deinococcus ruber</name>
    <dbReference type="NCBI Taxonomy" id="1848197"/>
    <lineage>
        <taxon>Bacteria</taxon>
        <taxon>Thermotogati</taxon>
        <taxon>Deinococcota</taxon>
        <taxon>Deinococci</taxon>
        <taxon>Deinococcales</taxon>
        <taxon>Deinococcaceae</taxon>
        <taxon>Deinococcus</taxon>
    </lineage>
</organism>
<evidence type="ECO:0000256" key="2">
    <source>
        <dbReference type="ARBA" id="ARBA00012438"/>
    </source>
</evidence>
<dbReference type="CDD" id="cd00082">
    <property type="entry name" value="HisKA"/>
    <property type="match status" value="1"/>
</dbReference>
<reference evidence="11" key="1">
    <citation type="journal article" date="2014" name="Int. J. Syst. Evol. Microbiol.">
        <title>Complete genome sequence of Corynebacterium casei LMG S-19264T (=DSM 44701T), isolated from a smear-ripened cheese.</title>
        <authorList>
            <consortium name="US DOE Joint Genome Institute (JGI-PGF)"/>
            <person name="Walter F."/>
            <person name="Albersmeier A."/>
            <person name="Kalinowski J."/>
            <person name="Ruckert C."/>
        </authorList>
    </citation>
    <scope>NUCLEOTIDE SEQUENCE</scope>
    <source>
        <strain evidence="11">JCM 31311</strain>
    </source>
</reference>
<evidence type="ECO:0000256" key="3">
    <source>
        <dbReference type="ARBA" id="ARBA00022553"/>
    </source>
</evidence>
<dbReference type="InterPro" id="IPR000014">
    <property type="entry name" value="PAS"/>
</dbReference>
<dbReference type="GO" id="GO:0000156">
    <property type="term" value="F:phosphorelay response regulator activity"/>
    <property type="evidence" value="ECO:0007669"/>
    <property type="project" value="TreeGrafter"/>
</dbReference>
<dbReference type="SMART" id="SM00387">
    <property type="entry name" value="HATPase_c"/>
    <property type="match status" value="1"/>
</dbReference>
<dbReference type="InterPro" id="IPR004358">
    <property type="entry name" value="Sig_transdc_His_kin-like_C"/>
</dbReference>
<evidence type="ECO:0000256" key="4">
    <source>
        <dbReference type="ARBA" id="ARBA00022679"/>
    </source>
</evidence>
<evidence type="ECO:0000259" key="10">
    <source>
        <dbReference type="PROSITE" id="PS50113"/>
    </source>
</evidence>
<dbReference type="Proteomes" id="UP000603865">
    <property type="component" value="Unassembled WGS sequence"/>
</dbReference>
<dbReference type="PANTHER" id="PTHR42878">
    <property type="entry name" value="TWO-COMPONENT HISTIDINE KINASE"/>
    <property type="match status" value="1"/>
</dbReference>
<keyword evidence="5" id="KW-0418">Kinase</keyword>
<keyword evidence="3" id="KW-0597">Phosphoprotein</keyword>
<proteinExistence type="predicted"/>
<dbReference type="PROSITE" id="PS50112">
    <property type="entry name" value="PAS"/>
    <property type="match status" value="1"/>
</dbReference>